<dbReference type="Pfam" id="PF00389">
    <property type="entry name" value="2-Hacid_dh"/>
    <property type="match status" value="1"/>
</dbReference>
<comment type="caution">
    <text evidence="8">The sequence shown here is derived from an EMBL/GenBank/DDBJ whole genome shotgun (WGS) entry which is preliminary data.</text>
</comment>
<evidence type="ECO:0000256" key="4">
    <source>
        <dbReference type="ARBA" id="ARBA00023027"/>
    </source>
</evidence>
<dbReference type="GO" id="GO:0008652">
    <property type="term" value="P:amino acid biosynthetic process"/>
    <property type="evidence" value="ECO:0007669"/>
    <property type="project" value="UniProtKB-KW"/>
</dbReference>
<evidence type="ECO:0000313" key="8">
    <source>
        <dbReference type="EMBL" id="MBO1804388.1"/>
    </source>
</evidence>
<evidence type="ECO:0000259" key="7">
    <source>
        <dbReference type="Pfam" id="PF02826"/>
    </source>
</evidence>
<keyword evidence="9" id="KW-1185">Reference proteome</keyword>
<dbReference type="InterPro" id="IPR036291">
    <property type="entry name" value="NAD(P)-bd_dom_sf"/>
</dbReference>
<dbReference type="InterPro" id="IPR050857">
    <property type="entry name" value="D-2-hydroxyacid_DH"/>
</dbReference>
<keyword evidence="3 5" id="KW-0560">Oxidoreductase</keyword>
<name>A0A939LWU5_9MICO</name>
<evidence type="ECO:0000256" key="1">
    <source>
        <dbReference type="ARBA" id="ARBA00005854"/>
    </source>
</evidence>
<keyword evidence="2" id="KW-0028">Amino-acid biosynthesis</keyword>
<sequence length="313" mass="32416">MVERAQRVETARPVVVGLGPVDPALVTPFLPSDAVFVRDPSPEDLAVAEGAIVRAAFDVDAALLDRMPRLRVAARTGVGVERVDLAAARARGVAVAITPGSNARAVAEGAFAMLLSLVKRVGVSDAYVSGDRWGVDPVPVPGDAFGKTLAVIGFGRIGRIIAGFGSAFGMRVIVHDPFVRSDEYENVSLEGAVREADALTLHLPGGDGELLPIELLRETRRGRGPLVLVNCARAELVSVETLRAALDEGALGGVGLDVFPSEPARAHPLAGRDDVLLSPHTTGLSEAAMAATFRMAAEAVAAVLAGGAPPHTV</sequence>
<evidence type="ECO:0000313" key="9">
    <source>
        <dbReference type="Proteomes" id="UP000664398"/>
    </source>
</evidence>
<dbReference type="EMBL" id="JAGDYL010000005">
    <property type="protein sequence ID" value="MBO1804388.1"/>
    <property type="molecule type" value="Genomic_DNA"/>
</dbReference>
<evidence type="ECO:0000259" key="6">
    <source>
        <dbReference type="Pfam" id="PF00389"/>
    </source>
</evidence>
<protein>
    <recommendedName>
        <fullName evidence="10">D-3-phosphoglycerate dehydrogenase</fullName>
    </recommendedName>
</protein>
<reference evidence="8" key="1">
    <citation type="submission" date="2021-03" db="EMBL/GenBank/DDBJ databases">
        <title>Leucobacter chromiisoli sp. nov., isolated from chromium-containing soil of chemical plant.</title>
        <authorList>
            <person name="Xu Z."/>
        </authorList>
    </citation>
    <scope>NUCLEOTIDE SEQUENCE</scope>
    <source>
        <strain evidence="8">A2</strain>
    </source>
</reference>
<dbReference type="Gene3D" id="3.40.50.720">
    <property type="entry name" value="NAD(P)-binding Rossmann-like Domain"/>
    <property type="match status" value="2"/>
</dbReference>
<accession>A0A939LWU5</accession>
<gene>
    <name evidence="8" type="ORF">J4H91_03535</name>
</gene>
<dbReference type="GO" id="GO:0051287">
    <property type="term" value="F:NAD binding"/>
    <property type="evidence" value="ECO:0007669"/>
    <property type="project" value="InterPro"/>
</dbReference>
<dbReference type="Pfam" id="PF02826">
    <property type="entry name" value="2-Hacid_dh_C"/>
    <property type="match status" value="1"/>
</dbReference>
<dbReference type="SUPFAM" id="SSF52283">
    <property type="entry name" value="Formate/glycerate dehydrogenase catalytic domain-like"/>
    <property type="match status" value="1"/>
</dbReference>
<evidence type="ECO:0000256" key="5">
    <source>
        <dbReference type="RuleBase" id="RU003719"/>
    </source>
</evidence>
<dbReference type="GO" id="GO:0016616">
    <property type="term" value="F:oxidoreductase activity, acting on the CH-OH group of donors, NAD or NADP as acceptor"/>
    <property type="evidence" value="ECO:0007669"/>
    <property type="project" value="InterPro"/>
</dbReference>
<evidence type="ECO:0000256" key="2">
    <source>
        <dbReference type="ARBA" id="ARBA00022605"/>
    </source>
</evidence>
<dbReference type="PANTHER" id="PTHR42789">
    <property type="entry name" value="D-ISOMER SPECIFIC 2-HYDROXYACID DEHYDROGENASE FAMILY PROTEIN (AFU_ORTHOLOGUE AFUA_6G10090)"/>
    <property type="match status" value="1"/>
</dbReference>
<dbReference type="PROSITE" id="PS00065">
    <property type="entry name" value="D_2_HYDROXYACID_DH_1"/>
    <property type="match status" value="1"/>
</dbReference>
<dbReference type="SUPFAM" id="SSF51735">
    <property type="entry name" value="NAD(P)-binding Rossmann-fold domains"/>
    <property type="match status" value="1"/>
</dbReference>
<proteinExistence type="inferred from homology"/>
<dbReference type="AlphaFoldDB" id="A0A939LWU5"/>
<dbReference type="Proteomes" id="UP000664398">
    <property type="component" value="Unassembled WGS sequence"/>
</dbReference>
<feature type="domain" description="D-isomer specific 2-hydroxyacid dehydrogenase NAD-binding" evidence="7">
    <location>
        <begin position="111"/>
        <end position="281"/>
    </location>
</feature>
<evidence type="ECO:0008006" key="10">
    <source>
        <dbReference type="Google" id="ProtNLM"/>
    </source>
</evidence>
<feature type="domain" description="D-isomer specific 2-hydroxyacid dehydrogenase catalytic" evidence="6">
    <location>
        <begin position="43"/>
        <end position="313"/>
    </location>
</feature>
<dbReference type="InterPro" id="IPR006139">
    <property type="entry name" value="D-isomer_2_OHA_DH_cat_dom"/>
</dbReference>
<dbReference type="InterPro" id="IPR029752">
    <property type="entry name" value="D-isomer_DH_CS1"/>
</dbReference>
<comment type="similarity">
    <text evidence="1 5">Belongs to the D-isomer specific 2-hydroxyacid dehydrogenase family.</text>
</comment>
<keyword evidence="4" id="KW-0520">NAD</keyword>
<dbReference type="InterPro" id="IPR006140">
    <property type="entry name" value="D-isomer_DH_NAD-bd"/>
</dbReference>
<dbReference type="PANTHER" id="PTHR42789:SF1">
    <property type="entry name" value="D-ISOMER SPECIFIC 2-HYDROXYACID DEHYDROGENASE FAMILY PROTEIN (AFU_ORTHOLOGUE AFUA_6G10090)"/>
    <property type="match status" value="1"/>
</dbReference>
<organism evidence="8 9">
    <name type="scientific">Leucobacter ruminantium</name>
    <dbReference type="NCBI Taxonomy" id="1289170"/>
    <lineage>
        <taxon>Bacteria</taxon>
        <taxon>Bacillati</taxon>
        <taxon>Actinomycetota</taxon>
        <taxon>Actinomycetes</taxon>
        <taxon>Micrococcales</taxon>
        <taxon>Microbacteriaceae</taxon>
        <taxon>Leucobacter</taxon>
    </lineage>
</organism>
<evidence type="ECO:0000256" key="3">
    <source>
        <dbReference type="ARBA" id="ARBA00023002"/>
    </source>
</evidence>